<proteinExistence type="predicted"/>
<gene>
    <name evidence="1" type="ORF">DARMORV10_C04P50710.1</name>
</gene>
<organism evidence="1">
    <name type="scientific">Brassica napus</name>
    <name type="common">Rape</name>
    <dbReference type="NCBI Taxonomy" id="3708"/>
    <lineage>
        <taxon>Eukaryota</taxon>
        <taxon>Viridiplantae</taxon>
        <taxon>Streptophyta</taxon>
        <taxon>Embryophyta</taxon>
        <taxon>Tracheophyta</taxon>
        <taxon>Spermatophyta</taxon>
        <taxon>Magnoliopsida</taxon>
        <taxon>eudicotyledons</taxon>
        <taxon>Gunneridae</taxon>
        <taxon>Pentapetalae</taxon>
        <taxon>rosids</taxon>
        <taxon>malvids</taxon>
        <taxon>Brassicales</taxon>
        <taxon>Brassicaceae</taxon>
        <taxon>Brassiceae</taxon>
        <taxon>Brassica</taxon>
    </lineage>
</organism>
<reference evidence="1" key="1">
    <citation type="submission" date="2021-01" db="EMBL/GenBank/DDBJ databases">
        <authorList>
            <consortium name="Genoscope - CEA"/>
            <person name="William W."/>
        </authorList>
    </citation>
    <scope>NUCLEOTIDE SEQUENCE</scope>
</reference>
<protein>
    <submittedName>
        <fullName evidence="1">(rape) hypothetical protein</fullName>
    </submittedName>
</protein>
<evidence type="ECO:0000313" key="1">
    <source>
        <dbReference type="EMBL" id="CAF1860350.1"/>
    </source>
</evidence>
<accession>A0A816JLW5</accession>
<dbReference type="EMBL" id="HG994368">
    <property type="protein sequence ID" value="CAF1860350.1"/>
    <property type="molecule type" value="Genomic_DNA"/>
</dbReference>
<dbReference type="Proteomes" id="UP001295469">
    <property type="component" value="Chromosome C04"/>
</dbReference>
<dbReference type="AlphaFoldDB" id="A0A816JLW5"/>
<name>A0A816JLW5_BRANA</name>
<sequence length="245" mass="27243">MRINPTTSDPAVSIREKTNLGRIAQIIGPHGGGEWRATIGSFRERKQRPWVLLMLNFVDSAKKVFGAKKENTVSSDGGVIVEAAPVKENDLHWALGKAWEDRVQLAEARLDLRRDASEFLMANLYRVVHSELQGLGSMEVGVVMEEEVVIQRWEVKDVRDDGGGCGYFSKGVVEVIVDTTMEMEDVVEMVVDAIVVVMEKEVVDTEMKNVRGGYGGGACGYSERRRNASWWTRVNKREGGGSVTR</sequence>